<dbReference type="Proteomes" id="UP000289758">
    <property type="component" value="Unassembled WGS sequence"/>
</dbReference>
<dbReference type="AlphaFoldDB" id="A0A4Q1AYN5"/>
<sequence>MNINHSGGELNRNEQVNQIIYFIKNKNDYANAAKVMISSNFSIQALKEKTIKLSQFELAKLADSIIESKKK</sequence>
<accession>A0A4Q1AYN5</accession>
<proteinExistence type="predicted"/>
<organism evidence="2 3">
    <name type="scientific">Halarcobacter ebronensis</name>
    <dbReference type="NCBI Taxonomy" id="1462615"/>
    <lineage>
        <taxon>Bacteria</taxon>
        <taxon>Pseudomonadati</taxon>
        <taxon>Campylobacterota</taxon>
        <taxon>Epsilonproteobacteria</taxon>
        <taxon>Campylobacterales</taxon>
        <taxon>Arcobacteraceae</taxon>
        <taxon>Halarcobacter</taxon>
    </lineage>
</organism>
<evidence type="ECO:0000313" key="2">
    <source>
        <dbReference type="EMBL" id="RXK06841.1"/>
    </source>
</evidence>
<name>A0A4Q1AYN5_9BACT</name>
<protein>
    <submittedName>
        <fullName evidence="2">Uncharacterized protein</fullName>
    </submittedName>
</protein>
<dbReference type="EMBL" id="PDKJ01000002">
    <property type="protein sequence ID" value="RXJ69669.1"/>
    <property type="molecule type" value="Genomic_DNA"/>
</dbReference>
<dbReference type="Proteomes" id="UP000290172">
    <property type="component" value="Unassembled WGS sequence"/>
</dbReference>
<evidence type="ECO:0000313" key="3">
    <source>
        <dbReference type="Proteomes" id="UP000289758"/>
    </source>
</evidence>
<comment type="caution">
    <text evidence="2">The sequence shown here is derived from an EMBL/GenBank/DDBJ whole genome shotgun (WGS) entry which is preliminary data.</text>
</comment>
<keyword evidence="3" id="KW-1185">Reference proteome</keyword>
<reference evidence="3 4" key="1">
    <citation type="submission" date="2017-10" db="EMBL/GenBank/DDBJ databases">
        <title>Genomics of the genus Arcobacter.</title>
        <authorList>
            <person name="Perez-Cataluna A."/>
            <person name="Figueras M.J."/>
        </authorList>
    </citation>
    <scope>NUCLEOTIDE SEQUENCE [LARGE SCALE GENOMIC DNA]</scope>
    <source>
        <strain evidence="2 3">CECT 8441</strain>
        <strain evidence="1 4">CECT 8993</strain>
    </source>
</reference>
<gene>
    <name evidence="2" type="ORF">CRV07_05265</name>
    <name evidence="1" type="ORF">CRV08_02905</name>
</gene>
<evidence type="ECO:0000313" key="4">
    <source>
        <dbReference type="Proteomes" id="UP000290172"/>
    </source>
</evidence>
<dbReference type="OrthoDB" id="5365938at2"/>
<dbReference type="RefSeq" id="WP_128978886.1">
    <property type="nucleotide sequence ID" value="NZ_CP053836.1"/>
</dbReference>
<evidence type="ECO:0000313" key="1">
    <source>
        <dbReference type="EMBL" id="RXJ69669.1"/>
    </source>
</evidence>
<dbReference type="EMBL" id="PDKK01000003">
    <property type="protein sequence ID" value="RXK06841.1"/>
    <property type="molecule type" value="Genomic_DNA"/>
</dbReference>